<organism evidence="10 11">
    <name type="scientific">Candidatus Shapirobacteria bacterium CG06_land_8_20_14_3_00_40_12</name>
    <dbReference type="NCBI Taxonomy" id="1974881"/>
    <lineage>
        <taxon>Bacteria</taxon>
        <taxon>Candidatus Shapironibacteriota</taxon>
    </lineage>
</organism>
<dbReference type="InterPro" id="IPR027417">
    <property type="entry name" value="P-loop_NTPase"/>
</dbReference>
<evidence type="ECO:0000256" key="6">
    <source>
        <dbReference type="ARBA" id="ARBA00023125"/>
    </source>
</evidence>
<gene>
    <name evidence="10" type="ORF">COS78_03180</name>
</gene>
<sequence length="656" mass="73849">MKSLSTLTGIGPKTETYLNKLKISTPKDLLFHFPYRYLDFTHITKIKNLIPDTLVTIKGTLISFQNIFTRQGLNLQKAKLIDDTGTIDLLWFNQPYLSKTLKIGFPVGIAGQVGLFQNRLTLISPRISASATGKILPIYPTTAHLSSANLWKIITSNLSCLLSDIVDPLPQKVLKDFSLMALQAALKEIHLPGSIKLLNIAQKRLKINEFLSILAFSHHQKTEIQTLSCAFTLKNIAKINTFIKNLPFSLTPSQQLAWKELKNDLLLSIPCHRLLSGDVGSGKTIIALLGCYLNHLNGYQSLYLAPTEILAHQHVLTFKKFLPKIPIFLLTSKNKPKNIPKNAIIISTHAALYQPQNFFNRLAFVVIDEQHKFGVDQRNAFNQKNLFPHTLTMTATPIPRTLSLTLLGHLDLSRLETLPDRKPVSTFYIPTNKISACYQWLEKHIDETQQQVFFVCPFIDNSETLTEVKSVKTELNNLKTVFPQFKLELLHSQISASQKDKIITDFINKKINILVTTPVIEVGIDIPNATVMVIESADRFGLASLHQLRGRVGRSDKKSYCFLLCQQPSLLAQNRLSFLEKHHDGLKIAEYDLKNRGPGVLYSTLQHGFPSLSLATIDDVDILSLSQKIFENLKKIPEFDIVNLITCSTNTKVTIN</sequence>
<keyword evidence="5" id="KW-0067">ATP-binding</keyword>
<evidence type="ECO:0000256" key="5">
    <source>
        <dbReference type="ARBA" id="ARBA00022840"/>
    </source>
</evidence>
<evidence type="ECO:0000313" key="10">
    <source>
        <dbReference type="EMBL" id="PIU73278.1"/>
    </source>
</evidence>
<evidence type="ECO:0000256" key="3">
    <source>
        <dbReference type="ARBA" id="ARBA00022801"/>
    </source>
</evidence>
<dbReference type="CDD" id="cd04488">
    <property type="entry name" value="RecG_wedge_OBF"/>
    <property type="match status" value="1"/>
</dbReference>
<evidence type="ECO:0000256" key="4">
    <source>
        <dbReference type="ARBA" id="ARBA00022806"/>
    </source>
</evidence>
<dbReference type="SMART" id="SM00490">
    <property type="entry name" value="HELICc"/>
    <property type="match status" value="1"/>
</dbReference>
<name>A0A2M7ARM2_9BACT</name>
<dbReference type="SMART" id="SM00487">
    <property type="entry name" value="DEXDc"/>
    <property type="match status" value="1"/>
</dbReference>
<dbReference type="GO" id="GO:0016787">
    <property type="term" value="F:hydrolase activity"/>
    <property type="evidence" value="ECO:0007669"/>
    <property type="project" value="UniProtKB-KW"/>
</dbReference>
<keyword evidence="2" id="KW-0227">DNA damage</keyword>
<proteinExistence type="predicted"/>
<keyword evidence="1" id="KW-0547">Nucleotide-binding</keyword>
<keyword evidence="7" id="KW-0234">DNA repair</keyword>
<dbReference type="Proteomes" id="UP000231407">
    <property type="component" value="Unassembled WGS sequence"/>
</dbReference>
<evidence type="ECO:0000256" key="1">
    <source>
        <dbReference type="ARBA" id="ARBA00022741"/>
    </source>
</evidence>
<dbReference type="GO" id="GO:0003908">
    <property type="term" value="F:methylated-DNA-[protein]-cysteine S-methyltransferase activity"/>
    <property type="evidence" value="ECO:0007669"/>
    <property type="project" value="InterPro"/>
</dbReference>
<comment type="caution">
    <text evidence="10">The sequence shown here is derived from an EMBL/GenBank/DDBJ whole genome shotgun (WGS) entry which is preliminary data.</text>
</comment>
<dbReference type="PANTHER" id="PTHR47964:SF1">
    <property type="entry name" value="ATP-DEPENDENT DNA HELICASE HOMOLOG RECG, CHLOROPLASTIC"/>
    <property type="match status" value="1"/>
</dbReference>
<dbReference type="GO" id="GO:0006281">
    <property type="term" value="P:DNA repair"/>
    <property type="evidence" value="ECO:0007669"/>
    <property type="project" value="UniProtKB-KW"/>
</dbReference>
<feature type="domain" description="Helicase C-terminal" evidence="9">
    <location>
        <begin position="440"/>
        <end position="594"/>
    </location>
</feature>
<keyword evidence="6" id="KW-0238">DNA-binding</keyword>
<evidence type="ECO:0000256" key="7">
    <source>
        <dbReference type="ARBA" id="ARBA00023204"/>
    </source>
</evidence>
<dbReference type="Pfam" id="PF00270">
    <property type="entry name" value="DEAD"/>
    <property type="match status" value="1"/>
</dbReference>
<evidence type="ECO:0000259" key="8">
    <source>
        <dbReference type="PROSITE" id="PS51192"/>
    </source>
</evidence>
<protein>
    <submittedName>
        <fullName evidence="10">Uncharacterized protein</fullName>
    </submittedName>
</protein>
<accession>A0A2M7ARM2</accession>
<dbReference type="Pfam" id="PF17191">
    <property type="entry name" value="RecG_wedge"/>
    <property type="match status" value="1"/>
</dbReference>
<dbReference type="InterPro" id="IPR011545">
    <property type="entry name" value="DEAD/DEAH_box_helicase_dom"/>
</dbReference>
<feature type="domain" description="Helicase ATP-binding" evidence="8">
    <location>
        <begin position="264"/>
        <end position="415"/>
    </location>
</feature>
<evidence type="ECO:0000259" key="9">
    <source>
        <dbReference type="PROSITE" id="PS51194"/>
    </source>
</evidence>
<dbReference type="AlphaFoldDB" id="A0A2M7ARM2"/>
<dbReference type="InterPro" id="IPR001497">
    <property type="entry name" value="MethylDNA_cys_MeTrfase_AS"/>
</dbReference>
<dbReference type="Gene3D" id="2.40.50.140">
    <property type="entry name" value="Nucleic acid-binding proteins"/>
    <property type="match status" value="1"/>
</dbReference>
<keyword evidence="4" id="KW-0347">Helicase</keyword>
<dbReference type="Pfam" id="PF00271">
    <property type="entry name" value="Helicase_C"/>
    <property type="match status" value="1"/>
</dbReference>
<dbReference type="PANTHER" id="PTHR47964">
    <property type="entry name" value="ATP-DEPENDENT DNA HELICASE HOMOLOG RECG, CHLOROPLASTIC"/>
    <property type="match status" value="1"/>
</dbReference>
<dbReference type="GO" id="GO:0003677">
    <property type="term" value="F:DNA binding"/>
    <property type="evidence" value="ECO:0007669"/>
    <property type="project" value="UniProtKB-KW"/>
</dbReference>
<dbReference type="PROSITE" id="PS51192">
    <property type="entry name" value="HELICASE_ATP_BIND_1"/>
    <property type="match status" value="1"/>
</dbReference>
<evidence type="ECO:0000313" key="11">
    <source>
        <dbReference type="Proteomes" id="UP000231407"/>
    </source>
</evidence>
<dbReference type="SUPFAM" id="SSF52540">
    <property type="entry name" value="P-loop containing nucleoside triphosphate hydrolases"/>
    <property type="match status" value="1"/>
</dbReference>
<dbReference type="InterPro" id="IPR012340">
    <property type="entry name" value="NA-bd_OB-fold"/>
</dbReference>
<dbReference type="InterPro" id="IPR014001">
    <property type="entry name" value="Helicase_ATP-bd"/>
</dbReference>
<dbReference type="EMBL" id="PEWA01000043">
    <property type="protein sequence ID" value="PIU73278.1"/>
    <property type="molecule type" value="Genomic_DNA"/>
</dbReference>
<dbReference type="SUPFAM" id="SSF50249">
    <property type="entry name" value="Nucleic acid-binding proteins"/>
    <property type="match status" value="1"/>
</dbReference>
<dbReference type="Gene3D" id="3.40.50.300">
    <property type="entry name" value="P-loop containing nucleotide triphosphate hydrolases"/>
    <property type="match status" value="2"/>
</dbReference>
<dbReference type="InterPro" id="IPR047112">
    <property type="entry name" value="RecG/Mfd"/>
</dbReference>
<dbReference type="InterPro" id="IPR033454">
    <property type="entry name" value="RecG_wedge"/>
</dbReference>
<dbReference type="InterPro" id="IPR001650">
    <property type="entry name" value="Helicase_C-like"/>
</dbReference>
<keyword evidence="3" id="KW-0378">Hydrolase</keyword>
<dbReference type="GO" id="GO:0003678">
    <property type="term" value="F:DNA helicase activity"/>
    <property type="evidence" value="ECO:0007669"/>
    <property type="project" value="TreeGrafter"/>
</dbReference>
<dbReference type="GO" id="GO:0005524">
    <property type="term" value="F:ATP binding"/>
    <property type="evidence" value="ECO:0007669"/>
    <property type="project" value="UniProtKB-KW"/>
</dbReference>
<dbReference type="PROSITE" id="PS51194">
    <property type="entry name" value="HELICASE_CTER"/>
    <property type="match status" value="1"/>
</dbReference>
<evidence type="ECO:0000256" key="2">
    <source>
        <dbReference type="ARBA" id="ARBA00022763"/>
    </source>
</evidence>
<dbReference type="PROSITE" id="PS00374">
    <property type="entry name" value="MGMT"/>
    <property type="match status" value="1"/>
</dbReference>
<reference evidence="11" key="1">
    <citation type="submission" date="2017-09" db="EMBL/GenBank/DDBJ databases">
        <title>Depth-based differentiation of microbial function through sediment-hosted aquifers and enrichment of novel symbionts in the deep terrestrial subsurface.</title>
        <authorList>
            <person name="Probst A.J."/>
            <person name="Ladd B."/>
            <person name="Jarett J.K."/>
            <person name="Geller-Mcgrath D.E."/>
            <person name="Sieber C.M.K."/>
            <person name="Emerson J.B."/>
            <person name="Anantharaman K."/>
            <person name="Thomas B.C."/>
            <person name="Malmstrom R."/>
            <person name="Stieglmeier M."/>
            <person name="Klingl A."/>
            <person name="Woyke T."/>
            <person name="Ryan C.M."/>
            <person name="Banfield J.F."/>
        </authorList>
    </citation>
    <scope>NUCLEOTIDE SEQUENCE [LARGE SCALE GENOMIC DNA]</scope>
</reference>